<accession>A0A9X4AUV8</accession>
<dbReference type="NCBIfam" id="NF011649">
    <property type="entry name" value="PRK15067.1"/>
    <property type="match status" value="1"/>
</dbReference>
<dbReference type="GO" id="GO:0008851">
    <property type="term" value="F:ethanolamine ammonia-lyase activity"/>
    <property type="evidence" value="ECO:0007669"/>
    <property type="project" value="UniProtKB-EC"/>
</dbReference>
<sequence>MGLLGGVAATFAAGCGSDPIQPDPGTPTAPSGVSIPEIREGEDVIAYVTRVKGKYDHEFYKAVIGAANEYKEGDEALGIAAVDDLSRQNARKLLSNTKIGDLADRPMLEDAVYSLIIQTTDAPALEGARAWKMSELKSFLLEKTEDEIKAVMVGLPSDIIGMIVKLMSNDELIKLGQTVFNPLPGSKIGAKGYMGARIQPNSPTDDTNDILWQVMNGFAFAVGDVVLGNNPVSSEVASVHAIEEVLKDLLVTFKLEDTMPHCCLAHIDVQAAVEKQFPGSTALWFQSLGSTTDANATFDVTVEKMLNHAATRSGKYGLYFETGQGADATNGHGAGFDMVVHEARKYGFARALKKRVAEAQKAAGNPEEPWVHLNDVAGFIGPEVFRTKEQLVRCCLEDIAMGKLHGLPIGLDICSTLHMSVDLDDLDWCIDQIMPANPAYLMGLPTKNDPMLSYLTTAFQDHVRIREKFGYKVDDKMWAFFQELGVIDAMGKPTQYFGNVKYVYAKYLQAKGDPRTVEEIMNAQETASALDAVKKRGVFIAEGYGTNPWDLNPELDQYIRALVADGKKSILAELDPAFVATIPSMVKVWTGAKDRDDYILHPPTGEQLKEDAVRVVEKLRDEHAGKYDVQIMISEGLNAFSISDAGHVDKFLPALRAELEKAGYKVAPEHIVCTAGRVRAGYHVGEILFGKIADKQGRRAIVHVIGERPGSEHRAFSVYMTIPTVTYWAEPGKVDHDITSVLAGLADTTYALNADKKNDPVESAKQVVTQLNDLKGKALP</sequence>
<dbReference type="Gene3D" id="3.40.50.11240">
    <property type="entry name" value="Ethanolamine ammonia-lyase light chain (EutC)"/>
    <property type="match status" value="1"/>
</dbReference>
<comment type="caution">
    <text evidence="1">The sequence shown here is derived from an EMBL/GenBank/DDBJ whole genome shotgun (WGS) entry which is preliminary data.</text>
</comment>
<dbReference type="InterPro" id="IPR044939">
    <property type="entry name" value="EutB_dom_2_sf"/>
</dbReference>
<dbReference type="GO" id="GO:0009350">
    <property type="term" value="C:ethanolamine ammonia-lyase complex"/>
    <property type="evidence" value="ECO:0007669"/>
    <property type="project" value="TreeGrafter"/>
</dbReference>
<dbReference type="Gene3D" id="3.20.20.70">
    <property type="entry name" value="Aldolase class I"/>
    <property type="match status" value="1"/>
</dbReference>
<dbReference type="InterPro" id="IPR009246">
    <property type="entry name" value="EutC"/>
</dbReference>
<keyword evidence="2" id="KW-1185">Reference proteome</keyword>
<proteinExistence type="predicted"/>
<dbReference type="GO" id="GO:0006520">
    <property type="term" value="P:amino acid metabolic process"/>
    <property type="evidence" value="ECO:0007669"/>
    <property type="project" value="InterPro"/>
</dbReference>
<dbReference type="InterPro" id="IPR010628">
    <property type="entry name" value="EutB"/>
</dbReference>
<dbReference type="InterPro" id="IPR042251">
    <property type="entry name" value="EutC_C"/>
</dbReference>
<dbReference type="InterPro" id="IPR013785">
    <property type="entry name" value="Aldolase_TIM"/>
</dbReference>
<dbReference type="GO" id="GO:0046336">
    <property type="term" value="P:ethanolamine catabolic process"/>
    <property type="evidence" value="ECO:0007669"/>
    <property type="project" value="TreeGrafter"/>
</dbReference>
<dbReference type="EC" id="4.3.1.7" evidence="1"/>
<dbReference type="Pfam" id="PF06751">
    <property type="entry name" value="EutB"/>
    <property type="match status" value="1"/>
</dbReference>
<dbReference type="Pfam" id="PF05985">
    <property type="entry name" value="EutC"/>
    <property type="match status" value="1"/>
</dbReference>
<dbReference type="GO" id="GO:0005829">
    <property type="term" value="C:cytosol"/>
    <property type="evidence" value="ECO:0007669"/>
    <property type="project" value="TreeGrafter"/>
</dbReference>
<organism evidence="1 2">
    <name type="scientific">Polyangium jinanense</name>
    <dbReference type="NCBI Taxonomy" id="2829994"/>
    <lineage>
        <taxon>Bacteria</taxon>
        <taxon>Pseudomonadati</taxon>
        <taxon>Myxococcota</taxon>
        <taxon>Polyangia</taxon>
        <taxon>Polyangiales</taxon>
        <taxon>Polyangiaceae</taxon>
        <taxon>Polyangium</taxon>
    </lineage>
</organism>
<evidence type="ECO:0000313" key="2">
    <source>
        <dbReference type="Proteomes" id="UP001151081"/>
    </source>
</evidence>
<evidence type="ECO:0000313" key="1">
    <source>
        <dbReference type="EMBL" id="MDC3985658.1"/>
    </source>
</evidence>
<protein>
    <submittedName>
        <fullName evidence="1">Ethanolamine ammonia-lyase subunit EutB</fullName>
        <ecNumber evidence="1">4.3.1.7</ecNumber>
    </submittedName>
</protein>
<dbReference type="EMBL" id="JAGTJJ010000030">
    <property type="protein sequence ID" value="MDC3985658.1"/>
    <property type="molecule type" value="Genomic_DNA"/>
</dbReference>
<dbReference type="PANTHER" id="PTHR39329">
    <property type="entry name" value="ETHANOLAMINE AMMONIA-LYASE HEAVY CHAIN"/>
    <property type="match status" value="1"/>
</dbReference>
<dbReference type="AlphaFoldDB" id="A0A9X4AUV8"/>
<keyword evidence="1" id="KW-0456">Lyase</keyword>
<dbReference type="PANTHER" id="PTHR39329:SF1">
    <property type="entry name" value="ETHANOLAMINE AMMONIA-LYASE LARGE SUBUNIT"/>
    <property type="match status" value="1"/>
</dbReference>
<gene>
    <name evidence="1" type="primary">eutB</name>
    <name evidence="1" type="ORF">KEG57_34580</name>
</gene>
<dbReference type="Gene3D" id="1.10.220.70">
    <property type="entry name" value="lyase"/>
    <property type="match status" value="1"/>
</dbReference>
<name>A0A9X4AUV8_9BACT</name>
<reference evidence="1 2" key="1">
    <citation type="submission" date="2021-04" db="EMBL/GenBank/DDBJ databases">
        <title>Genome analysis of Polyangium sp.</title>
        <authorList>
            <person name="Li Y."/>
            <person name="Wang J."/>
        </authorList>
    </citation>
    <scope>NUCLEOTIDE SEQUENCE [LARGE SCALE GENOMIC DNA]</scope>
    <source>
        <strain evidence="1 2">SDU14</strain>
    </source>
</reference>
<dbReference type="Proteomes" id="UP001151081">
    <property type="component" value="Unassembled WGS sequence"/>
</dbReference>